<keyword evidence="1" id="KW-1133">Transmembrane helix</keyword>
<dbReference type="Gene3D" id="3.40.190.10">
    <property type="entry name" value="Periplasmic binding protein-like II"/>
    <property type="match status" value="1"/>
</dbReference>
<evidence type="ECO:0008006" key="4">
    <source>
        <dbReference type="Google" id="ProtNLM"/>
    </source>
</evidence>
<proteinExistence type="predicted"/>
<keyword evidence="3" id="KW-1185">Reference proteome</keyword>
<evidence type="ECO:0000313" key="3">
    <source>
        <dbReference type="Proteomes" id="UP001159405"/>
    </source>
</evidence>
<gene>
    <name evidence="2" type="ORF">PLOB_00002155</name>
</gene>
<reference evidence="2 3" key="1">
    <citation type="submission" date="2022-05" db="EMBL/GenBank/DDBJ databases">
        <authorList>
            <consortium name="Genoscope - CEA"/>
            <person name="William W."/>
        </authorList>
    </citation>
    <scope>NUCLEOTIDE SEQUENCE [LARGE SCALE GENOMIC DNA]</scope>
</reference>
<dbReference type="SUPFAM" id="SSF53850">
    <property type="entry name" value="Periplasmic binding protein-like II"/>
    <property type="match status" value="1"/>
</dbReference>
<accession>A0ABN8Q9D0</accession>
<name>A0ABN8Q9D0_9CNID</name>
<keyword evidence="1" id="KW-0812">Transmembrane</keyword>
<evidence type="ECO:0000313" key="2">
    <source>
        <dbReference type="EMBL" id="CAH3157298.1"/>
    </source>
</evidence>
<sequence length="384" mass="42987">MRYIVQQATGLFHLENGNISLKNGEGKIQVNLRTVSYNEAISSIFTLDQDLVFNITVSLRSAIFVQISNHEIFLSSLMEGSNIVTVGLFQTKANPFSQLRDPSLHPPNGFQIGILQGSFTEMYFRINIHHEFRQLYNNSLKVKTFDEGINKLNKGEIQGLAGDYLSLHEVAHTIPGCRYSPAGRNFYTHGVAFSVPKGSPWLEDINRVVTRMKTNGSFQTIEKVYFDKKKCSSPAAKELSILNLSGLSLTVAVAVAVCFSALFVEVIIIFILARNGQYLGHVGKVCVRFLFNLRKGEEHLITLSNSTIMQKRSCVRIECIETVNEYQHNSINAPIDLEQLRTRMPGRQRDSVSSDERTSNAHFKALNLTSGFHNASLTSEDASF</sequence>
<feature type="transmembrane region" description="Helical" evidence="1">
    <location>
        <begin position="247"/>
        <end position="273"/>
    </location>
</feature>
<keyword evidence="1" id="KW-0472">Membrane</keyword>
<dbReference type="EMBL" id="CALNXK010000107">
    <property type="protein sequence ID" value="CAH3157298.1"/>
    <property type="molecule type" value="Genomic_DNA"/>
</dbReference>
<dbReference type="Proteomes" id="UP001159405">
    <property type="component" value="Unassembled WGS sequence"/>
</dbReference>
<dbReference type="InterPro" id="IPR015683">
    <property type="entry name" value="Ionotropic_Glu_rcpt"/>
</dbReference>
<organism evidence="2 3">
    <name type="scientific">Porites lobata</name>
    <dbReference type="NCBI Taxonomy" id="104759"/>
    <lineage>
        <taxon>Eukaryota</taxon>
        <taxon>Metazoa</taxon>
        <taxon>Cnidaria</taxon>
        <taxon>Anthozoa</taxon>
        <taxon>Hexacorallia</taxon>
        <taxon>Scleractinia</taxon>
        <taxon>Fungiina</taxon>
        <taxon>Poritidae</taxon>
        <taxon>Porites</taxon>
    </lineage>
</organism>
<comment type="caution">
    <text evidence="2">The sequence shown here is derived from an EMBL/GenBank/DDBJ whole genome shotgun (WGS) entry which is preliminary data.</text>
</comment>
<dbReference type="PANTHER" id="PTHR18966">
    <property type="entry name" value="IONOTROPIC GLUTAMATE RECEPTOR"/>
    <property type="match status" value="1"/>
</dbReference>
<protein>
    <recommendedName>
        <fullName evidence="4">Solute-binding protein family 3/N-terminal domain-containing protein</fullName>
    </recommendedName>
</protein>
<evidence type="ECO:0000256" key="1">
    <source>
        <dbReference type="SAM" id="Phobius"/>
    </source>
</evidence>